<dbReference type="AlphaFoldDB" id="A0A1Y5IRP2"/>
<feature type="compositionally biased region" description="Basic residues" evidence="1">
    <location>
        <begin position="104"/>
        <end position="127"/>
    </location>
</feature>
<feature type="compositionally biased region" description="Polar residues" evidence="1">
    <location>
        <begin position="40"/>
        <end position="56"/>
    </location>
</feature>
<dbReference type="Proteomes" id="UP000195557">
    <property type="component" value="Unassembled WGS sequence"/>
</dbReference>
<feature type="region of interest" description="Disordered" evidence="1">
    <location>
        <begin position="40"/>
        <end position="79"/>
    </location>
</feature>
<dbReference type="EMBL" id="KZ155771">
    <property type="protein sequence ID" value="OUS49665.1"/>
    <property type="molecule type" value="Genomic_DNA"/>
</dbReference>
<accession>A0A1Y5IRP2</accession>
<gene>
    <name evidence="2" type="ORF">BE221DRAFT_188997</name>
</gene>
<proteinExistence type="predicted"/>
<organism evidence="2">
    <name type="scientific">Ostreococcus tauri</name>
    <name type="common">Marine green alga</name>
    <dbReference type="NCBI Taxonomy" id="70448"/>
    <lineage>
        <taxon>Eukaryota</taxon>
        <taxon>Viridiplantae</taxon>
        <taxon>Chlorophyta</taxon>
        <taxon>Mamiellophyceae</taxon>
        <taxon>Mamiellales</taxon>
        <taxon>Bathycoccaceae</taxon>
        <taxon>Ostreococcus</taxon>
    </lineage>
</organism>
<evidence type="ECO:0000313" key="2">
    <source>
        <dbReference type="EMBL" id="OUS49665.1"/>
    </source>
</evidence>
<protein>
    <submittedName>
        <fullName evidence="2">Uncharacterized protein</fullName>
    </submittedName>
</protein>
<reference evidence="2" key="1">
    <citation type="submission" date="2017-04" db="EMBL/GenBank/DDBJ databases">
        <title>Population genomics of picophytoplankton unveils novel chromosome hypervariability.</title>
        <authorList>
            <consortium name="DOE Joint Genome Institute"/>
            <person name="Blanc-Mathieu R."/>
            <person name="Krasovec M."/>
            <person name="Hebrard M."/>
            <person name="Yau S."/>
            <person name="Desgranges E."/>
            <person name="Martin J."/>
            <person name="Schackwitz W."/>
            <person name="Kuo A."/>
            <person name="Salin G."/>
            <person name="Donnadieu C."/>
            <person name="Desdevises Y."/>
            <person name="Sanchez-Ferandin S."/>
            <person name="Moreau H."/>
            <person name="Rivals E."/>
            <person name="Grigoriev I.V."/>
            <person name="Grimsley N."/>
            <person name="Eyre-Walker A."/>
            <person name="Piganeau G."/>
        </authorList>
    </citation>
    <scope>NUCLEOTIDE SEQUENCE [LARGE SCALE GENOMIC DNA]</scope>
    <source>
        <strain evidence="2">RCC 1115</strain>
    </source>
</reference>
<feature type="compositionally biased region" description="Basic residues" evidence="1">
    <location>
        <begin position="57"/>
        <end position="79"/>
    </location>
</feature>
<sequence>MPTGSTNEFALLWNNIASLQSQMHTVMEMLGSLERSVVASTKPPTGQKSYELPSSSPRKKVQKKASAAKKVQKKAPAAKKTISKAKATVVLATLRDGANSVAKKSTKKPAVKKTNKTTKTNKKTPPKSKREPTDRLSIKDFEVGGEVTVKGAGGEEWFGEITRVRAANALKPIEVKWFEKNGDEYNYWSCQMLDKIQIRTVLETHPRGHFPAPAGGRAVCETCKAKGTTCAATSAAI</sequence>
<name>A0A1Y5IRP2_OSTTA</name>
<evidence type="ECO:0000256" key="1">
    <source>
        <dbReference type="SAM" id="MobiDB-lite"/>
    </source>
</evidence>
<feature type="region of interest" description="Disordered" evidence="1">
    <location>
        <begin position="98"/>
        <end position="134"/>
    </location>
</feature>